<evidence type="ECO:0000313" key="4">
    <source>
        <dbReference type="RefSeq" id="XP_027196066.1"/>
    </source>
</evidence>
<gene>
    <name evidence="4" type="primary">LOC113790579</name>
</gene>
<feature type="region of interest" description="Disordered" evidence="1">
    <location>
        <begin position="53"/>
        <end position="79"/>
    </location>
</feature>
<keyword evidence="2" id="KW-0472">Membrane</keyword>
<protein>
    <submittedName>
        <fullName evidence="4">Uncharacterized protein LOC113790579</fullName>
    </submittedName>
</protein>
<keyword evidence="2" id="KW-0812">Transmembrane</keyword>
<feature type="compositionally biased region" description="Low complexity" evidence="1">
    <location>
        <begin position="56"/>
        <end position="79"/>
    </location>
</feature>
<dbReference type="OrthoDB" id="10590430at2759"/>
<name>A0A6P6XTA6_DERPT</name>
<sequence>MLPKSNQSIMMANIVGKMSTFVKNDSSSIIMINFLMIIMVILLPVTQQATIDTKKSSSSSSISDQSVVDSGSSSLSSSKSLPLIDSNGNEFDFVEPTFVDWHKRASGFLPMRGRKSAESNQYINNNNDIIDNYASLNGYGNGIMDQSMMIQPNSEELELLNLLEKRNRINSFMPMRGRKSVDYYYNQQNPFVPPPARSNYYRSFDGFGNSDNIQLLPSQLTASKFMKSGRMITGTNGAGVGGGGGGSVSNLYHQNDQKRGKGVAFFGSRGK</sequence>
<dbReference type="AlphaFoldDB" id="A0A6P6XTA6"/>
<reference evidence="4" key="1">
    <citation type="submission" date="2025-08" db="UniProtKB">
        <authorList>
            <consortium name="RefSeq"/>
        </authorList>
    </citation>
    <scope>IDENTIFICATION</scope>
    <source>
        <strain evidence="4">Airmid</strain>
    </source>
</reference>
<accession>A0A6P6XTA6</accession>
<keyword evidence="2" id="KW-1133">Transmembrane helix</keyword>
<dbReference type="KEGG" id="dpte:113790579"/>
<dbReference type="Proteomes" id="UP000515146">
    <property type="component" value="Unplaced"/>
</dbReference>
<evidence type="ECO:0000256" key="2">
    <source>
        <dbReference type="SAM" id="Phobius"/>
    </source>
</evidence>
<organism evidence="3 4">
    <name type="scientific">Dermatophagoides pteronyssinus</name>
    <name type="common">European house dust mite</name>
    <dbReference type="NCBI Taxonomy" id="6956"/>
    <lineage>
        <taxon>Eukaryota</taxon>
        <taxon>Metazoa</taxon>
        <taxon>Ecdysozoa</taxon>
        <taxon>Arthropoda</taxon>
        <taxon>Chelicerata</taxon>
        <taxon>Arachnida</taxon>
        <taxon>Acari</taxon>
        <taxon>Acariformes</taxon>
        <taxon>Sarcoptiformes</taxon>
        <taxon>Astigmata</taxon>
        <taxon>Psoroptidia</taxon>
        <taxon>Analgoidea</taxon>
        <taxon>Pyroglyphidae</taxon>
        <taxon>Dermatophagoidinae</taxon>
        <taxon>Dermatophagoides</taxon>
    </lineage>
</organism>
<keyword evidence="3" id="KW-1185">Reference proteome</keyword>
<evidence type="ECO:0000313" key="3">
    <source>
        <dbReference type="Proteomes" id="UP000515146"/>
    </source>
</evidence>
<evidence type="ECO:0000256" key="1">
    <source>
        <dbReference type="SAM" id="MobiDB-lite"/>
    </source>
</evidence>
<dbReference type="InParanoid" id="A0A6P6XTA6"/>
<dbReference type="RefSeq" id="XP_027196066.1">
    <property type="nucleotide sequence ID" value="XM_027340265.1"/>
</dbReference>
<proteinExistence type="predicted"/>
<feature type="transmembrane region" description="Helical" evidence="2">
    <location>
        <begin position="27"/>
        <end position="45"/>
    </location>
</feature>